<dbReference type="AlphaFoldDB" id="A0A371FQU8"/>
<accession>A0A371FQU8</accession>
<keyword evidence="3" id="KW-1185">Reference proteome</keyword>
<gene>
    <name evidence="2" type="ORF">CR513_38712</name>
</gene>
<evidence type="ECO:0000256" key="1">
    <source>
        <dbReference type="SAM" id="MobiDB-lite"/>
    </source>
</evidence>
<reference evidence="2" key="1">
    <citation type="submission" date="2018-05" db="EMBL/GenBank/DDBJ databases">
        <title>Draft genome of Mucuna pruriens seed.</title>
        <authorList>
            <person name="Nnadi N.E."/>
            <person name="Vos R."/>
            <person name="Hasami M.H."/>
            <person name="Devisetty U.K."/>
            <person name="Aguiy J.C."/>
        </authorList>
    </citation>
    <scope>NUCLEOTIDE SEQUENCE [LARGE SCALE GENOMIC DNA]</scope>
    <source>
        <strain evidence="2">JCA_2017</strain>
    </source>
</reference>
<organism evidence="2 3">
    <name type="scientific">Mucuna pruriens</name>
    <name type="common">Velvet bean</name>
    <name type="synonym">Dolichos pruriens</name>
    <dbReference type="NCBI Taxonomy" id="157652"/>
    <lineage>
        <taxon>Eukaryota</taxon>
        <taxon>Viridiplantae</taxon>
        <taxon>Streptophyta</taxon>
        <taxon>Embryophyta</taxon>
        <taxon>Tracheophyta</taxon>
        <taxon>Spermatophyta</taxon>
        <taxon>Magnoliopsida</taxon>
        <taxon>eudicotyledons</taxon>
        <taxon>Gunneridae</taxon>
        <taxon>Pentapetalae</taxon>
        <taxon>rosids</taxon>
        <taxon>fabids</taxon>
        <taxon>Fabales</taxon>
        <taxon>Fabaceae</taxon>
        <taxon>Papilionoideae</taxon>
        <taxon>50 kb inversion clade</taxon>
        <taxon>NPAAA clade</taxon>
        <taxon>indigoferoid/millettioid clade</taxon>
        <taxon>Phaseoleae</taxon>
        <taxon>Mucuna</taxon>
    </lineage>
</organism>
<evidence type="ECO:0000313" key="3">
    <source>
        <dbReference type="Proteomes" id="UP000257109"/>
    </source>
</evidence>
<dbReference type="Proteomes" id="UP000257109">
    <property type="component" value="Unassembled WGS sequence"/>
</dbReference>
<feature type="non-terminal residue" evidence="2">
    <location>
        <position position="1"/>
    </location>
</feature>
<evidence type="ECO:0000313" key="2">
    <source>
        <dbReference type="EMBL" id="RDX80714.1"/>
    </source>
</evidence>
<dbReference type="EMBL" id="QJKJ01008132">
    <property type="protein sequence ID" value="RDX80714.1"/>
    <property type="molecule type" value="Genomic_DNA"/>
</dbReference>
<sequence>MKSCDMVLMEATHIMLGWLWRMTRDEVFLKPLPPRKIYKDKNEEKIEEKKEFEKAKKAKKKESEQNKEKTRL</sequence>
<feature type="region of interest" description="Disordered" evidence="1">
    <location>
        <begin position="50"/>
        <end position="72"/>
    </location>
</feature>
<proteinExistence type="predicted"/>
<protein>
    <submittedName>
        <fullName evidence="2">Uncharacterized protein</fullName>
    </submittedName>
</protein>
<name>A0A371FQU8_MUCPR</name>
<comment type="caution">
    <text evidence="2">The sequence shown here is derived from an EMBL/GenBank/DDBJ whole genome shotgun (WGS) entry which is preliminary data.</text>
</comment>